<dbReference type="AlphaFoldDB" id="A0A1V4IDY4"/>
<sequence length="333" mass="39380">MKSITKNLLSDEQINKLVKVNFGDSCQVGMIQQLKGGMFNSAYLIERLNEKDNIVLKVSVAEGTPVLSYEKATMYTEVEVYKMLTQQTSIPIPKLLAYDFSRKYISSDYFFMTALKGRTMAKVKLTKDNKDSIMRELAGYFAQQHQIKGEYFGYFTQDEKYHFPTWKDAYHHMIDMILKDGKAYGLKLPYERYKKILKEKGQYLEQVKKPILVNYDLHPGNIFLIKQGDKYVIEGIVDFERAYWGDPYADFPAAFLMTDDITKKENFWKAYKELANINHDINKEEKIRLLMYRLYIYTIMWVEVYRYNFPYSMLQKFFSRKVALKCLDTLDEL</sequence>
<dbReference type="InterPro" id="IPR002575">
    <property type="entry name" value="Aminoglycoside_PTrfase"/>
</dbReference>
<proteinExistence type="predicted"/>
<reference evidence="2 3" key="1">
    <citation type="submission" date="2017-03" db="EMBL/GenBank/DDBJ databases">
        <title>Genome sequence of Clostridium oryzae DSM 28571.</title>
        <authorList>
            <person name="Poehlein A."/>
            <person name="Daniel R."/>
        </authorList>
    </citation>
    <scope>NUCLEOTIDE SEQUENCE [LARGE SCALE GENOMIC DNA]</scope>
    <source>
        <strain evidence="2 3">DSM 28571</strain>
    </source>
</reference>
<dbReference type="Pfam" id="PF01636">
    <property type="entry name" value="APH"/>
    <property type="match status" value="1"/>
</dbReference>
<dbReference type="Proteomes" id="UP000190080">
    <property type="component" value="Unassembled WGS sequence"/>
</dbReference>
<evidence type="ECO:0000259" key="1">
    <source>
        <dbReference type="Pfam" id="PF01636"/>
    </source>
</evidence>
<dbReference type="Gene3D" id="3.90.1200.10">
    <property type="match status" value="1"/>
</dbReference>
<dbReference type="SUPFAM" id="SSF56112">
    <property type="entry name" value="Protein kinase-like (PK-like)"/>
    <property type="match status" value="1"/>
</dbReference>
<dbReference type="InterPro" id="IPR011009">
    <property type="entry name" value="Kinase-like_dom_sf"/>
</dbReference>
<dbReference type="Gene3D" id="3.30.200.20">
    <property type="entry name" value="Phosphorylase Kinase, domain 1"/>
    <property type="match status" value="1"/>
</dbReference>
<comment type="caution">
    <text evidence="2">The sequence shown here is derived from an EMBL/GenBank/DDBJ whole genome shotgun (WGS) entry which is preliminary data.</text>
</comment>
<dbReference type="PANTHER" id="PTHR21310">
    <property type="entry name" value="AMINOGLYCOSIDE PHOSPHOTRANSFERASE-RELATED-RELATED"/>
    <property type="match status" value="1"/>
</dbReference>
<dbReference type="EMBL" id="MZGV01000062">
    <property type="protein sequence ID" value="OPJ58171.1"/>
    <property type="molecule type" value="Genomic_DNA"/>
</dbReference>
<name>A0A1V4IDY4_9CLOT</name>
<keyword evidence="2" id="KW-0808">Transferase</keyword>
<dbReference type="STRING" id="1450648.CLORY_37350"/>
<dbReference type="OrthoDB" id="334783at2"/>
<dbReference type="GO" id="GO:0016740">
    <property type="term" value="F:transferase activity"/>
    <property type="evidence" value="ECO:0007669"/>
    <property type="project" value="UniProtKB-KW"/>
</dbReference>
<dbReference type="PANTHER" id="PTHR21310:SF15">
    <property type="entry name" value="AMINOGLYCOSIDE PHOSPHOTRANSFERASE DOMAIN-CONTAINING PROTEIN"/>
    <property type="match status" value="1"/>
</dbReference>
<dbReference type="RefSeq" id="WP_079427306.1">
    <property type="nucleotide sequence ID" value="NZ_MZGV01000062.1"/>
</dbReference>
<feature type="domain" description="Aminoglycoside phosphotransferase" evidence="1">
    <location>
        <begin position="31"/>
        <end position="255"/>
    </location>
</feature>
<protein>
    <submittedName>
        <fullName evidence="2">Phosphotransferase enzyme family protein</fullName>
    </submittedName>
</protein>
<evidence type="ECO:0000313" key="3">
    <source>
        <dbReference type="Proteomes" id="UP000190080"/>
    </source>
</evidence>
<gene>
    <name evidence="2" type="ORF">CLORY_37350</name>
</gene>
<dbReference type="InterPro" id="IPR051678">
    <property type="entry name" value="AGP_Transferase"/>
</dbReference>
<evidence type="ECO:0000313" key="2">
    <source>
        <dbReference type="EMBL" id="OPJ58171.1"/>
    </source>
</evidence>
<keyword evidence="3" id="KW-1185">Reference proteome</keyword>
<accession>A0A1V4IDY4</accession>
<organism evidence="2 3">
    <name type="scientific">Clostridium oryzae</name>
    <dbReference type="NCBI Taxonomy" id="1450648"/>
    <lineage>
        <taxon>Bacteria</taxon>
        <taxon>Bacillati</taxon>
        <taxon>Bacillota</taxon>
        <taxon>Clostridia</taxon>
        <taxon>Eubacteriales</taxon>
        <taxon>Clostridiaceae</taxon>
        <taxon>Clostridium</taxon>
    </lineage>
</organism>